<organism evidence="3">
    <name type="scientific">Tanacetum cinerariifolium</name>
    <name type="common">Dalmatian daisy</name>
    <name type="synonym">Chrysanthemum cinerariifolium</name>
    <dbReference type="NCBI Taxonomy" id="118510"/>
    <lineage>
        <taxon>Eukaryota</taxon>
        <taxon>Viridiplantae</taxon>
        <taxon>Streptophyta</taxon>
        <taxon>Embryophyta</taxon>
        <taxon>Tracheophyta</taxon>
        <taxon>Spermatophyta</taxon>
        <taxon>Magnoliopsida</taxon>
        <taxon>eudicotyledons</taxon>
        <taxon>Gunneridae</taxon>
        <taxon>Pentapetalae</taxon>
        <taxon>asterids</taxon>
        <taxon>campanulids</taxon>
        <taxon>Asterales</taxon>
        <taxon>Asteraceae</taxon>
        <taxon>Asteroideae</taxon>
        <taxon>Anthemideae</taxon>
        <taxon>Anthemidinae</taxon>
        <taxon>Tanacetum</taxon>
    </lineage>
</organism>
<evidence type="ECO:0000256" key="2">
    <source>
        <dbReference type="SAM" id="MobiDB-lite"/>
    </source>
</evidence>
<keyword evidence="1" id="KW-0175">Coiled coil</keyword>
<feature type="compositionally biased region" description="Basic residues" evidence="2">
    <location>
        <begin position="221"/>
        <end position="232"/>
    </location>
</feature>
<proteinExistence type="predicted"/>
<feature type="region of interest" description="Disordered" evidence="2">
    <location>
        <begin position="1"/>
        <end position="37"/>
    </location>
</feature>
<feature type="coiled-coil region" evidence="1">
    <location>
        <begin position="76"/>
        <end position="103"/>
    </location>
</feature>
<comment type="caution">
    <text evidence="3">The sequence shown here is derived from an EMBL/GenBank/DDBJ whole genome shotgun (WGS) entry which is preliminary data.</text>
</comment>
<accession>A0A6L2N5T2</accession>
<gene>
    <name evidence="3" type="ORF">Tci_053539</name>
</gene>
<name>A0A6L2N5T2_TANCI</name>
<feature type="compositionally biased region" description="Basic and acidic residues" evidence="2">
    <location>
        <begin position="9"/>
        <end position="21"/>
    </location>
</feature>
<evidence type="ECO:0000256" key="1">
    <source>
        <dbReference type="SAM" id="Coils"/>
    </source>
</evidence>
<feature type="region of interest" description="Disordered" evidence="2">
    <location>
        <begin position="178"/>
        <end position="232"/>
    </location>
</feature>
<dbReference type="EMBL" id="BKCJ010008308">
    <property type="protein sequence ID" value="GEU81561.1"/>
    <property type="molecule type" value="Genomic_DNA"/>
</dbReference>
<dbReference type="AlphaFoldDB" id="A0A6L2N5T2"/>
<reference evidence="3" key="1">
    <citation type="journal article" date="2019" name="Sci. Rep.">
        <title>Draft genome of Tanacetum cinerariifolium, the natural source of mosquito coil.</title>
        <authorList>
            <person name="Yamashiro T."/>
            <person name="Shiraishi A."/>
            <person name="Satake H."/>
            <person name="Nakayama K."/>
        </authorList>
    </citation>
    <scope>NUCLEOTIDE SEQUENCE</scope>
</reference>
<protein>
    <submittedName>
        <fullName evidence="3">Ribonuclease H-like domain-containing protein</fullName>
    </submittedName>
</protein>
<evidence type="ECO:0000313" key="3">
    <source>
        <dbReference type="EMBL" id="GEU81561.1"/>
    </source>
</evidence>
<sequence length="232" mass="26266">MGDANPIRNLEDHSRPSHEGYRNAIEISKGAKAEDSEVAWETIEDLSQYEKEGCKDPIVLEEESTDYENPDLEQLLGVIECDVEKLKDEIRAEENRVKKIEKITSPPLVRESTFGFKHGTNNNQNIKSEYDVENSNPQSTLQVLPSFEENTPPVTYPNEVKEVIGITIEVEPLDETPLEDLGLNSCNHDIPLSSREIPNFDEPESQPQPLPSCPSLDMSIRRKRPKTTHQTT</sequence>